<gene>
    <name evidence="2" type="ORF">UFOPK2627_00022</name>
    <name evidence="3" type="ORF">UFOPK2879_00077</name>
    <name evidence="4" type="ORF">UFOPK3078_00170</name>
    <name evidence="5" type="ORF">UFOPK3288_00089</name>
    <name evidence="6" type="ORF">UFOPK3990_00086</name>
    <name evidence="7" type="ORF">UFOPK4245_00022</name>
    <name evidence="8" type="ORF">UFOPK4337_00260</name>
</gene>
<accession>A0A6J7SR41</accession>
<dbReference type="EMBL" id="CAEZYA010000001">
    <property type="protein sequence ID" value="CAB4693087.1"/>
    <property type="molecule type" value="Genomic_DNA"/>
</dbReference>
<evidence type="ECO:0000313" key="5">
    <source>
        <dbReference type="EMBL" id="CAB4853881.1"/>
    </source>
</evidence>
<protein>
    <submittedName>
        <fullName evidence="7">Unannotated protein</fullName>
    </submittedName>
</protein>
<evidence type="ECO:0000313" key="2">
    <source>
        <dbReference type="EMBL" id="CAB4693087.1"/>
    </source>
</evidence>
<dbReference type="InterPro" id="IPR010982">
    <property type="entry name" value="Lambda_DNA-bd_dom_sf"/>
</dbReference>
<evidence type="ECO:0000313" key="6">
    <source>
        <dbReference type="EMBL" id="CAB4975847.1"/>
    </source>
</evidence>
<dbReference type="CDD" id="cd00093">
    <property type="entry name" value="HTH_XRE"/>
    <property type="match status" value="1"/>
</dbReference>
<evidence type="ECO:0000313" key="3">
    <source>
        <dbReference type="EMBL" id="CAB4758607.1"/>
    </source>
</evidence>
<dbReference type="GO" id="GO:0045892">
    <property type="term" value="P:negative regulation of DNA-templated transcription"/>
    <property type="evidence" value="ECO:0007669"/>
    <property type="project" value="InterPro"/>
</dbReference>
<dbReference type="EMBL" id="CAFAAU010000003">
    <property type="protein sequence ID" value="CAB4798080.1"/>
    <property type="molecule type" value="Genomic_DNA"/>
</dbReference>
<evidence type="ECO:0000313" key="8">
    <source>
        <dbReference type="EMBL" id="CAB5053658.1"/>
    </source>
</evidence>
<dbReference type="EMBL" id="CAFBQD010000001">
    <property type="protein sequence ID" value="CAB5043849.1"/>
    <property type="molecule type" value="Genomic_DNA"/>
</dbReference>
<reference evidence="7" key="1">
    <citation type="submission" date="2020-05" db="EMBL/GenBank/DDBJ databases">
        <authorList>
            <person name="Chiriac C."/>
            <person name="Salcher M."/>
            <person name="Ghai R."/>
            <person name="Kavagutti S V."/>
        </authorList>
    </citation>
    <scope>NUCLEOTIDE SEQUENCE</scope>
</reference>
<dbReference type="AlphaFoldDB" id="A0A6J7SR41"/>
<dbReference type="EMBL" id="CAEZZN010000001">
    <property type="protein sequence ID" value="CAB4758607.1"/>
    <property type="molecule type" value="Genomic_DNA"/>
</dbReference>
<feature type="domain" description="HTH cro/C1-type" evidence="1">
    <location>
        <begin position="12"/>
        <end position="68"/>
    </location>
</feature>
<dbReference type="GO" id="GO:0003677">
    <property type="term" value="F:DNA binding"/>
    <property type="evidence" value="ECO:0007669"/>
    <property type="project" value="InterPro"/>
</dbReference>
<dbReference type="InterPro" id="IPR001387">
    <property type="entry name" value="Cro/C1-type_HTH"/>
</dbReference>
<dbReference type="InterPro" id="IPR037664">
    <property type="entry name" value="BldD_C"/>
</dbReference>
<dbReference type="SUPFAM" id="SSF47413">
    <property type="entry name" value="lambda repressor-like DNA-binding domains"/>
    <property type="match status" value="1"/>
</dbReference>
<evidence type="ECO:0000313" key="7">
    <source>
        <dbReference type="EMBL" id="CAB5043849.1"/>
    </source>
</evidence>
<dbReference type="Pfam" id="PF21179">
    <property type="entry name" value="BldD-like_C"/>
    <property type="match status" value="1"/>
</dbReference>
<dbReference type="EMBL" id="CAFBOQ010000001">
    <property type="protein sequence ID" value="CAB4975847.1"/>
    <property type="molecule type" value="Genomic_DNA"/>
</dbReference>
<dbReference type="SMART" id="SM00530">
    <property type="entry name" value="HTH_XRE"/>
    <property type="match status" value="1"/>
</dbReference>
<sequence>MNSQLDEISARLRSIRRSRNLTLAAIEKNSHGSINAISLGSYERGDRSLTVRKAIEIARFYEVPLSYLLTGRSPISTKIGKIMIDLRRVKILVLGCGKESSSIERITLSFISGIIKARQDFNGEVLSLREKDCEYLTISIGCTQEELLEYLEQNNLLVRIK</sequence>
<dbReference type="Gene3D" id="1.10.260.40">
    <property type="entry name" value="lambda repressor-like DNA-binding domains"/>
    <property type="match status" value="1"/>
</dbReference>
<evidence type="ECO:0000259" key="1">
    <source>
        <dbReference type="PROSITE" id="PS50943"/>
    </source>
</evidence>
<organism evidence="7">
    <name type="scientific">freshwater metagenome</name>
    <dbReference type="NCBI Taxonomy" id="449393"/>
    <lineage>
        <taxon>unclassified sequences</taxon>
        <taxon>metagenomes</taxon>
        <taxon>ecological metagenomes</taxon>
    </lineage>
</organism>
<dbReference type="Gene3D" id="1.10.10.1930">
    <property type="match status" value="1"/>
</dbReference>
<dbReference type="Pfam" id="PF01381">
    <property type="entry name" value="HTH_3"/>
    <property type="match status" value="1"/>
</dbReference>
<evidence type="ECO:0000313" key="4">
    <source>
        <dbReference type="EMBL" id="CAB4798080.1"/>
    </source>
</evidence>
<dbReference type="EMBL" id="CAFBLC010000002">
    <property type="protein sequence ID" value="CAB4853881.1"/>
    <property type="molecule type" value="Genomic_DNA"/>
</dbReference>
<dbReference type="PROSITE" id="PS50943">
    <property type="entry name" value="HTH_CROC1"/>
    <property type="match status" value="1"/>
</dbReference>
<dbReference type="EMBL" id="CAFBQM010000005">
    <property type="protein sequence ID" value="CAB5053658.1"/>
    <property type="molecule type" value="Genomic_DNA"/>
</dbReference>
<proteinExistence type="predicted"/>
<name>A0A6J7SR41_9ZZZZ</name>
<dbReference type="InterPro" id="IPR038099">
    <property type="entry name" value="BldD-like_C_sf"/>
</dbReference>